<dbReference type="Proteomes" id="UP000244880">
    <property type="component" value="Unassembled WGS sequence"/>
</dbReference>
<reference evidence="1 2" key="1">
    <citation type="submission" date="2018-03" db="EMBL/GenBank/DDBJ databases">
        <authorList>
            <person name="Keele B.F."/>
        </authorList>
    </citation>
    <scope>NUCLEOTIDE SEQUENCE [LARGE SCALE GENOMIC DNA]</scope>
    <source>
        <strain evidence="1 2">CECT 8599</strain>
    </source>
</reference>
<evidence type="ECO:0000313" key="1">
    <source>
        <dbReference type="EMBL" id="SPH19355.1"/>
    </source>
</evidence>
<dbReference type="EMBL" id="OMOR01000001">
    <property type="protein sequence ID" value="SPH19355.1"/>
    <property type="molecule type" value="Genomic_DNA"/>
</dbReference>
<evidence type="ECO:0000313" key="2">
    <source>
        <dbReference type="Proteomes" id="UP000244880"/>
    </source>
</evidence>
<dbReference type="AlphaFoldDB" id="A0A2R8B8I9"/>
<dbReference type="OrthoDB" id="7861976at2"/>
<protein>
    <submittedName>
        <fullName evidence="1">Uncharacterized protein</fullName>
    </submittedName>
</protein>
<proteinExistence type="predicted"/>
<name>A0A2R8B8I9_9RHOB</name>
<dbReference type="RefSeq" id="WP_108826706.1">
    <property type="nucleotide sequence ID" value="NZ_OMOR01000001.1"/>
</dbReference>
<keyword evidence="2" id="KW-1185">Reference proteome</keyword>
<gene>
    <name evidence="1" type="ORF">ASD8599_00080</name>
</gene>
<sequence>MKNLEDLNALTQMKYQKEQQVLQVFLKREEKLRDDLAELRQQEEDGRSLGFDDANASKALGSDVLWAKWLSKARNALNYELAQVMVQKEAHLQRVRQAYGKVLVSDTLSASHKAQISSKRQKRNLENVLEHFKFRQI</sequence>
<organism evidence="1 2">
    <name type="scientific">Ascidiaceihabitans donghaensis</name>
    <dbReference type="NCBI Taxonomy" id="1510460"/>
    <lineage>
        <taxon>Bacteria</taxon>
        <taxon>Pseudomonadati</taxon>
        <taxon>Pseudomonadota</taxon>
        <taxon>Alphaproteobacteria</taxon>
        <taxon>Rhodobacterales</taxon>
        <taxon>Paracoccaceae</taxon>
        <taxon>Ascidiaceihabitans</taxon>
    </lineage>
</organism>
<accession>A0A2R8B8I9</accession>